<name>A0A8E2EM02_9PEZI</name>
<reference evidence="1 2" key="1">
    <citation type="journal article" date="2016" name="Nat. Commun.">
        <title>Ectomycorrhizal ecology is imprinted in the genome of the dominant symbiotic fungus Cenococcum geophilum.</title>
        <authorList>
            <consortium name="DOE Joint Genome Institute"/>
            <person name="Peter M."/>
            <person name="Kohler A."/>
            <person name="Ohm R.A."/>
            <person name="Kuo A."/>
            <person name="Krutzmann J."/>
            <person name="Morin E."/>
            <person name="Arend M."/>
            <person name="Barry K.W."/>
            <person name="Binder M."/>
            <person name="Choi C."/>
            <person name="Clum A."/>
            <person name="Copeland A."/>
            <person name="Grisel N."/>
            <person name="Haridas S."/>
            <person name="Kipfer T."/>
            <person name="LaButti K."/>
            <person name="Lindquist E."/>
            <person name="Lipzen A."/>
            <person name="Maire R."/>
            <person name="Meier B."/>
            <person name="Mihaltcheva S."/>
            <person name="Molinier V."/>
            <person name="Murat C."/>
            <person name="Poggeler S."/>
            <person name="Quandt C.A."/>
            <person name="Sperisen C."/>
            <person name="Tritt A."/>
            <person name="Tisserant E."/>
            <person name="Crous P.W."/>
            <person name="Henrissat B."/>
            <person name="Nehls U."/>
            <person name="Egli S."/>
            <person name="Spatafora J.W."/>
            <person name="Grigoriev I.V."/>
            <person name="Martin F.M."/>
        </authorList>
    </citation>
    <scope>NUCLEOTIDE SEQUENCE [LARGE SCALE GENOMIC DNA]</scope>
    <source>
        <strain evidence="1 2">CBS 459.81</strain>
    </source>
</reference>
<dbReference type="EMBL" id="KV744807">
    <property type="protein sequence ID" value="OCK86235.1"/>
    <property type="molecule type" value="Genomic_DNA"/>
</dbReference>
<sequence>MGSFPQLSEAYGGDLGPIPTYLKLISMVGRQYPDNLAVISLHQAEDTLSSLHGSRPGHVQWTFSQLKHGAETLADRLRCLGFQDRTPIIAILPNQAEWALLFWTAAILRTCFGSPEPIFSHKYGRGHTYAWDGRPWGYVRQRHTRRQKCSESVPDTGCSMDNPDYLPLFSSNETEKPDVARIRPVHSETYLHCWRTKWLERRPN</sequence>
<organism evidence="1 2">
    <name type="scientific">Lepidopterella palustris CBS 459.81</name>
    <dbReference type="NCBI Taxonomy" id="1314670"/>
    <lineage>
        <taxon>Eukaryota</taxon>
        <taxon>Fungi</taxon>
        <taxon>Dikarya</taxon>
        <taxon>Ascomycota</taxon>
        <taxon>Pezizomycotina</taxon>
        <taxon>Dothideomycetes</taxon>
        <taxon>Pleosporomycetidae</taxon>
        <taxon>Mytilinidiales</taxon>
        <taxon>Argynnaceae</taxon>
        <taxon>Lepidopterella</taxon>
    </lineage>
</organism>
<evidence type="ECO:0000313" key="2">
    <source>
        <dbReference type="Proteomes" id="UP000250266"/>
    </source>
</evidence>
<proteinExistence type="predicted"/>
<dbReference type="AlphaFoldDB" id="A0A8E2EM02"/>
<gene>
    <name evidence="1" type="ORF">K432DRAFT_399532</name>
</gene>
<dbReference type="Gene3D" id="3.40.50.980">
    <property type="match status" value="1"/>
</dbReference>
<evidence type="ECO:0000313" key="1">
    <source>
        <dbReference type="EMBL" id="OCK86235.1"/>
    </source>
</evidence>
<dbReference type="SUPFAM" id="SSF56801">
    <property type="entry name" value="Acetyl-CoA synthetase-like"/>
    <property type="match status" value="1"/>
</dbReference>
<dbReference type="Proteomes" id="UP000250266">
    <property type="component" value="Unassembled WGS sequence"/>
</dbReference>
<accession>A0A8E2EM02</accession>
<protein>
    <recommendedName>
        <fullName evidence="3">AMP-dependent synthetase/ligase domain-containing protein</fullName>
    </recommendedName>
</protein>
<keyword evidence="2" id="KW-1185">Reference proteome</keyword>
<evidence type="ECO:0008006" key="3">
    <source>
        <dbReference type="Google" id="ProtNLM"/>
    </source>
</evidence>